<reference evidence="2 3" key="1">
    <citation type="journal article" date="2017" name="Genome Biol. Evol.">
        <title>Phytophthora megakarya and P. palmivora, closely related causal agents of cacao black pod rot, underwent increases in genome sizes and gene numbers by different mechanisms.</title>
        <authorList>
            <person name="Ali S.S."/>
            <person name="Shao J."/>
            <person name="Lary D.J."/>
            <person name="Kronmiller B."/>
            <person name="Shen D."/>
            <person name="Strem M.D."/>
            <person name="Amoako-Attah I."/>
            <person name="Akrofi A.Y."/>
            <person name="Begoude B.A."/>
            <person name="Ten Hoopen G.M."/>
            <person name="Coulibaly K."/>
            <person name="Kebe B.I."/>
            <person name="Melnick R.L."/>
            <person name="Guiltinan M.J."/>
            <person name="Tyler B.M."/>
            <person name="Meinhardt L.W."/>
            <person name="Bailey B.A."/>
        </authorList>
    </citation>
    <scope>NUCLEOTIDE SEQUENCE [LARGE SCALE GENOMIC DNA]</scope>
    <source>
        <strain evidence="3">sbr112.9</strain>
    </source>
</reference>
<dbReference type="Proteomes" id="UP000237271">
    <property type="component" value="Unassembled WGS sequence"/>
</dbReference>
<dbReference type="EMBL" id="NCKW01009495">
    <property type="protein sequence ID" value="POM66981.1"/>
    <property type="molecule type" value="Genomic_DNA"/>
</dbReference>
<organism evidence="2 3">
    <name type="scientific">Phytophthora palmivora</name>
    <dbReference type="NCBI Taxonomy" id="4796"/>
    <lineage>
        <taxon>Eukaryota</taxon>
        <taxon>Sar</taxon>
        <taxon>Stramenopiles</taxon>
        <taxon>Oomycota</taxon>
        <taxon>Peronosporomycetes</taxon>
        <taxon>Peronosporales</taxon>
        <taxon>Peronosporaceae</taxon>
        <taxon>Phytophthora</taxon>
    </lineage>
</organism>
<evidence type="ECO:0000256" key="1">
    <source>
        <dbReference type="SAM" id="MobiDB-lite"/>
    </source>
</evidence>
<dbReference type="AlphaFoldDB" id="A0A2P4XN46"/>
<evidence type="ECO:0000313" key="3">
    <source>
        <dbReference type="Proteomes" id="UP000237271"/>
    </source>
</evidence>
<comment type="caution">
    <text evidence="2">The sequence shown here is derived from an EMBL/GenBank/DDBJ whole genome shotgun (WGS) entry which is preliminary data.</text>
</comment>
<keyword evidence="3" id="KW-1185">Reference proteome</keyword>
<accession>A0A2P4XN46</accession>
<gene>
    <name evidence="2" type="ORF">PHPALM_17086</name>
</gene>
<feature type="region of interest" description="Disordered" evidence="1">
    <location>
        <begin position="11"/>
        <end position="31"/>
    </location>
</feature>
<proteinExistence type="predicted"/>
<protein>
    <submittedName>
        <fullName evidence="2">Uncharacterized protein</fullName>
    </submittedName>
</protein>
<name>A0A2P4XN46_9STRA</name>
<sequence length="85" mass="9541">MLHDFVCYGTYSSFRPRPPSQNQDPHRHRQCSYRPLHSNEARELSLSPGTIFEACPTLPMVLAVLMPTAPSVDVITNLSVMLDQA</sequence>
<evidence type="ECO:0000313" key="2">
    <source>
        <dbReference type="EMBL" id="POM66981.1"/>
    </source>
</evidence>